<keyword evidence="1" id="KW-0812">Transmembrane</keyword>
<feature type="transmembrane region" description="Helical" evidence="1">
    <location>
        <begin position="195"/>
        <end position="213"/>
    </location>
</feature>
<feature type="transmembrane region" description="Helical" evidence="1">
    <location>
        <begin position="259"/>
        <end position="279"/>
    </location>
</feature>
<evidence type="ECO:0000313" key="4">
    <source>
        <dbReference type="Proteomes" id="UP000002009"/>
    </source>
</evidence>
<dbReference type="GO" id="GO:0016717">
    <property type="term" value="F:oxidoreductase activity, acting on paired donors, with oxidation of a pair of donors resulting in the reduction of molecular oxygen to two molecules of water"/>
    <property type="evidence" value="ECO:0007669"/>
    <property type="project" value="UniProtKB-ARBA"/>
</dbReference>
<keyword evidence="4" id="KW-1185">Reference proteome</keyword>
<evidence type="ECO:0000313" key="3">
    <source>
        <dbReference type="EMBL" id="ACO63320.1"/>
    </source>
</evidence>
<dbReference type="PROSITE" id="PS50255">
    <property type="entry name" value="CYTOCHROME_B5_2"/>
    <property type="match status" value="1"/>
</dbReference>
<name>C1E5V6_MICCC</name>
<dbReference type="KEGG" id="mis:MICPUN_108230"/>
<evidence type="ECO:0000259" key="2">
    <source>
        <dbReference type="PROSITE" id="PS50255"/>
    </source>
</evidence>
<protein>
    <recommendedName>
        <fullName evidence="2">Cytochrome b5 heme-binding domain-containing protein</fullName>
    </recommendedName>
</protein>
<dbReference type="Pfam" id="PF00173">
    <property type="entry name" value="Cyt-b5"/>
    <property type="match status" value="1"/>
</dbReference>
<dbReference type="AlphaFoldDB" id="C1E5V6"/>
<dbReference type="Gene3D" id="3.10.120.10">
    <property type="entry name" value="Cytochrome b5-like heme/steroid binding domain"/>
    <property type="match status" value="1"/>
</dbReference>
<dbReference type="STRING" id="296587.C1E5V6"/>
<dbReference type="InterPro" id="IPR012171">
    <property type="entry name" value="Fatty_acid_desaturase"/>
</dbReference>
<organism evidence="3 4">
    <name type="scientific">Micromonas commoda (strain RCC299 / NOUM17 / CCMP2709)</name>
    <name type="common">Picoplanktonic green alga</name>
    <dbReference type="NCBI Taxonomy" id="296587"/>
    <lineage>
        <taxon>Eukaryota</taxon>
        <taxon>Viridiplantae</taxon>
        <taxon>Chlorophyta</taxon>
        <taxon>Mamiellophyceae</taxon>
        <taxon>Mamiellales</taxon>
        <taxon>Mamiellaceae</taxon>
        <taxon>Micromonas</taxon>
    </lineage>
</organism>
<dbReference type="GO" id="GO:0006629">
    <property type="term" value="P:lipid metabolic process"/>
    <property type="evidence" value="ECO:0007669"/>
    <property type="project" value="InterPro"/>
</dbReference>
<dbReference type="GeneID" id="8243729"/>
<proteinExistence type="predicted"/>
<feature type="transmembrane region" description="Helical" evidence="1">
    <location>
        <begin position="127"/>
        <end position="149"/>
    </location>
</feature>
<dbReference type="SUPFAM" id="SSF55856">
    <property type="entry name" value="Cytochrome b5-like heme/steroid binding domain"/>
    <property type="match status" value="1"/>
</dbReference>
<keyword evidence="1" id="KW-1133">Transmembrane helix</keyword>
<dbReference type="Proteomes" id="UP000002009">
    <property type="component" value="Chromosome 5"/>
</dbReference>
<dbReference type="InterPro" id="IPR036400">
    <property type="entry name" value="Cyt_B5-like_heme/steroid_sf"/>
</dbReference>
<dbReference type="eggNOG" id="KOG4232">
    <property type="taxonomic scope" value="Eukaryota"/>
</dbReference>
<dbReference type="PIRSF" id="PIRSF015921">
    <property type="entry name" value="FA_sphinglp_des"/>
    <property type="match status" value="1"/>
</dbReference>
<feature type="domain" description="Cytochrome b5 heme-binding" evidence="2">
    <location>
        <begin position="6"/>
        <end position="81"/>
    </location>
</feature>
<evidence type="ECO:0000256" key="1">
    <source>
        <dbReference type="SAM" id="Phobius"/>
    </source>
</evidence>
<dbReference type="EMBL" id="CP001326">
    <property type="protein sequence ID" value="ACO63320.1"/>
    <property type="molecule type" value="Genomic_DNA"/>
</dbReference>
<dbReference type="SMART" id="SM01117">
    <property type="entry name" value="Cyt-b5"/>
    <property type="match status" value="1"/>
</dbReference>
<dbReference type="RefSeq" id="XP_002502062.1">
    <property type="nucleotide sequence ID" value="XM_002502016.1"/>
</dbReference>
<keyword evidence="1" id="KW-0472">Membrane</keyword>
<reference evidence="3 4" key="1">
    <citation type="journal article" date="2009" name="Science">
        <title>Green evolution and dynamic adaptations revealed by genomes of the marine picoeukaryotes Micromonas.</title>
        <authorList>
            <person name="Worden A.Z."/>
            <person name="Lee J.H."/>
            <person name="Mock T."/>
            <person name="Rouze P."/>
            <person name="Simmons M.P."/>
            <person name="Aerts A.L."/>
            <person name="Allen A.E."/>
            <person name="Cuvelier M.L."/>
            <person name="Derelle E."/>
            <person name="Everett M.V."/>
            <person name="Foulon E."/>
            <person name="Grimwood J."/>
            <person name="Gundlach H."/>
            <person name="Henrissat B."/>
            <person name="Napoli C."/>
            <person name="McDonald S.M."/>
            <person name="Parker M.S."/>
            <person name="Rombauts S."/>
            <person name="Salamov A."/>
            <person name="Von Dassow P."/>
            <person name="Badger J.H."/>
            <person name="Coutinho P.M."/>
            <person name="Demir E."/>
            <person name="Dubchak I."/>
            <person name="Gentemann C."/>
            <person name="Eikrem W."/>
            <person name="Gready J.E."/>
            <person name="John U."/>
            <person name="Lanier W."/>
            <person name="Lindquist E.A."/>
            <person name="Lucas S."/>
            <person name="Mayer K.F."/>
            <person name="Moreau H."/>
            <person name="Not F."/>
            <person name="Otillar R."/>
            <person name="Panaud O."/>
            <person name="Pangilinan J."/>
            <person name="Paulsen I."/>
            <person name="Piegu B."/>
            <person name="Poliakov A."/>
            <person name="Robbens S."/>
            <person name="Schmutz J."/>
            <person name="Toulza E."/>
            <person name="Wyss T."/>
            <person name="Zelensky A."/>
            <person name="Zhou K."/>
            <person name="Armbrust E.V."/>
            <person name="Bhattacharya D."/>
            <person name="Goodenough U.W."/>
            <person name="Van de Peer Y."/>
            <person name="Grigoriev I.V."/>
        </authorList>
    </citation>
    <scope>NUCLEOTIDE SEQUENCE [LARGE SCALE GENOMIC DNA]</scope>
    <source>
        <strain evidence="4">RCC299 / NOUM17</strain>
    </source>
</reference>
<dbReference type="Pfam" id="PF00487">
    <property type="entry name" value="FA_desaturase"/>
    <property type="match status" value="1"/>
</dbReference>
<dbReference type="InterPro" id="IPR005804">
    <property type="entry name" value="FA_desaturase_dom"/>
</dbReference>
<sequence length="456" mass="50736">MCVDPKHKSWTPRELAKAPPERVLIAIDGRVHDCAGWLRRHPGGAALLRTYAGRDASDVFAAFHGPEVYKTLKAFDVGCVVEEPVVENPGLDGALTGAYARARRKETAAFRKLREELWREGAFERSVGAIAVTVARLLIILALAMWFTLRRTEWVTTSRAAGAVFLGLFWQQSLLLAHDCCHRCLTRNTAVDKRLGYVFGTLIGGVGAGWWNMEHCEHHAVTQVIDGDPSAGSHPVLCPHTSMIDKLGPILRAVVNFQALYYVPICVFVGRVNLHIISILKAPTKDKLTDLCLMAGYAAYNALILQSVEPSARATYFVISNTVCGVLHLVLNMNHYPMPMLSFDTAMDLGFFRFQCVTTLNIASNGWTSWYYGGLENQIEHHLFPLMPRHYLPKITQRVKKLCEDHAVPFTVAAGFFDANNKVMKTLNNATRNIDVVLSRKDSHGNVSTPSELHEE</sequence>
<dbReference type="CDD" id="cd03506">
    <property type="entry name" value="Delta6-FADS-like"/>
    <property type="match status" value="1"/>
</dbReference>
<dbReference type="InParanoid" id="C1E5V6"/>
<dbReference type="OrthoDB" id="260519at2759"/>
<dbReference type="GO" id="GO:0016020">
    <property type="term" value="C:membrane"/>
    <property type="evidence" value="ECO:0007669"/>
    <property type="project" value="TreeGrafter"/>
</dbReference>
<dbReference type="PANTHER" id="PTHR19353">
    <property type="entry name" value="FATTY ACID DESATURASE 2"/>
    <property type="match status" value="1"/>
</dbReference>
<gene>
    <name evidence="3" type="ORF">MICPUN_108230</name>
</gene>
<accession>C1E5V6</accession>
<dbReference type="PANTHER" id="PTHR19353:SF82">
    <property type="entry name" value="CYTOCHROME B5 HEME-BINDING DOMAIN-CONTAINING PROTEIN"/>
    <property type="match status" value="1"/>
</dbReference>
<dbReference type="OMA" id="CWIVIND"/>
<dbReference type="InterPro" id="IPR001199">
    <property type="entry name" value="Cyt_B5-like_heme/steroid-bd"/>
</dbReference>